<dbReference type="PANTHER" id="PTHR11444">
    <property type="entry name" value="ASPARTATEAMMONIA/ARGININOSUCCINATE/ADENYLOSUCCINATE LYASE"/>
    <property type="match status" value="1"/>
</dbReference>
<comment type="subunit">
    <text evidence="5">Homotetramer.</text>
</comment>
<keyword evidence="2 5" id="KW-0963">Cytoplasm</keyword>
<feature type="binding site" evidence="5">
    <location>
        <position position="182"/>
    </location>
    <ligand>
        <name>substrate</name>
    </ligand>
</feature>
<evidence type="ECO:0000259" key="7">
    <source>
        <dbReference type="Pfam" id="PF10415"/>
    </source>
</evidence>
<comment type="subcellular location">
    <subcellularLocation>
        <location evidence="5">Cytoplasm</location>
    </subcellularLocation>
</comment>
<feature type="binding site" evidence="5">
    <location>
        <begin position="320"/>
        <end position="322"/>
    </location>
    <ligand>
        <name>substrate</name>
    </ligand>
</feature>
<evidence type="ECO:0000256" key="1">
    <source>
        <dbReference type="ARBA" id="ARBA00009084"/>
    </source>
</evidence>
<comment type="function">
    <text evidence="5">Involved in the TCA cycle. Catalyzes the stereospecific interconversion of fumarate to L-malate.</text>
</comment>
<feature type="active site" evidence="5">
    <location>
        <position position="314"/>
    </location>
</feature>
<protein>
    <recommendedName>
        <fullName evidence="5">Fumarate hydratase class II</fullName>
        <shortName evidence="5">Fumarase C</shortName>
        <ecNumber evidence="5">4.2.1.2</ecNumber>
    </recommendedName>
    <alternativeName>
        <fullName evidence="5">Aerobic fumarase</fullName>
    </alternativeName>
    <alternativeName>
        <fullName evidence="5">Iron-independent fumarase</fullName>
    </alternativeName>
</protein>
<comment type="pathway">
    <text evidence="5">Carbohydrate metabolism; tricarboxylic acid cycle; (S)-malate from fumarate: step 1/1.</text>
</comment>
<dbReference type="PRINTS" id="PR00149">
    <property type="entry name" value="FUMRATELYASE"/>
</dbReference>
<dbReference type="EMBL" id="JBGUBD010000001">
    <property type="protein sequence ID" value="MFA9477139.1"/>
    <property type="molecule type" value="Genomic_DNA"/>
</dbReference>
<evidence type="ECO:0000256" key="5">
    <source>
        <dbReference type="HAMAP-Rule" id="MF_00743"/>
    </source>
</evidence>
<feature type="binding site" description="in site B" evidence="5">
    <location>
        <begin position="124"/>
        <end position="127"/>
    </location>
    <ligand>
        <name>substrate</name>
    </ligand>
</feature>
<keyword evidence="9" id="KW-1185">Reference proteome</keyword>
<dbReference type="Gene3D" id="1.10.40.30">
    <property type="entry name" value="Fumarase/aspartase (C-terminal domain)"/>
    <property type="match status" value="1"/>
</dbReference>
<dbReference type="InterPro" id="IPR024083">
    <property type="entry name" value="Fumarase/histidase_N"/>
</dbReference>
<evidence type="ECO:0000259" key="6">
    <source>
        <dbReference type="Pfam" id="PF00206"/>
    </source>
</evidence>
<dbReference type="InterPro" id="IPR000362">
    <property type="entry name" value="Fumarate_lyase_fam"/>
</dbReference>
<evidence type="ECO:0000313" key="9">
    <source>
        <dbReference type="Proteomes" id="UP001575105"/>
    </source>
</evidence>
<feature type="domain" description="Fumarate lyase N-terminal" evidence="6">
    <location>
        <begin position="13"/>
        <end position="338"/>
    </location>
</feature>
<dbReference type="HAMAP" id="MF_00743">
    <property type="entry name" value="FumaraseC"/>
    <property type="match status" value="1"/>
</dbReference>
<feature type="domain" description="Fumarase C C-terminal" evidence="7">
    <location>
        <begin position="408"/>
        <end position="460"/>
    </location>
</feature>
<dbReference type="InterPro" id="IPR005677">
    <property type="entry name" value="Fum_hydII"/>
</dbReference>
<dbReference type="CDD" id="cd01362">
    <property type="entry name" value="Fumarase_classII"/>
    <property type="match status" value="1"/>
</dbReference>
<dbReference type="SUPFAM" id="SSF48557">
    <property type="entry name" value="L-aspartase-like"/>
    <property type="match status" value="1"/>
</dbReference>
<dbReference type="PANTHER" id="PTHR11444:SF22">
    <property type="entry name" value="FUMARATE HYDRATASE CLASS II"/>
    <property type="match status" value="1"/>
</dbReference>
<comment type="caution">
    <text evidence="8">The sequence shown here is derived from an EMBL/GenBank/DDBJ whole genome shotgun (WGS) entry which is preliminary data.</text>
</comment>
<keyword evidence="4 5" id="KW-0456">Lyase</keyword>
<name>A0ABV4U0K7_9BACT</name>
<feature type="binding site" evidence="5">
    <location>
        <position position="315"/>
    </location>
    <ligand>
        <name>substrate</name>
    </ligand>
</feature>
<dbReference type="Pfam" id="PF00206">
    <property type="entry name" value="Lyase_1"/>
    <property type="match status" value="1"/>
</dbReference>
<dbReference type="InterPro" id="IPR008948">
    <property type="entry name" value="L-Aspartase-like"/>
</dbReference>
<dbReference type="NCBIfam" id="NF008909">
    <property type="entry name" value="PRK12273.1"/>
    <property type="match status" value="1"/>
</dbReference>
<comment type="catalytic activity">
    <reaction evidence="5">
        <text>(S)-malate = fumarate + H2O</text>
        <dbReference type="Rhea" id="RHEA:12460"/>
        <dbReference type="ChEBI" id="CHEBI:15377"/>
        <dbReference type="ChEBI" id="CHEBI:15589"/>
        <dbReference type="ChEBI" id="CHEBI:29806"/>
        <dbReference type="EC" id="4.2.1.2"/>
    </reaction>
</comment>
<dbReference type="Gene3D" id="1.10.275.10">
    <property type="entry name" value="Fumarase/aspartase (N-terminal domain)"/>
    <property type="match status" value="1"/>
</dbReference>
<sequence length="464" mass="49938">MSEKMRIEKDSMGEMQVPEWALWGASTQRARENFPIAHRGVPSEVVHAFGHLKAACAQANADLGKLDKKIAQAIIDAATEVAQGKLDDHFVVDIYQTGSGTSTNMNANEVIAHRATQLHGSAIHPNDHVNMGQSSNDTFPTAMHIAAAVALKSKLTPALQRLHDQLDKQAKQWDDIIKIGRTHLMDATPIRVGQVFSGYTQQAKFALLRAGYALEGMRQNMPIGGTAVGTGINTHPDFGSKVCTVLSQRLDIDFVEAENHREAQAAADCFVQAHACLKTIAVSLSKIANDIRWLGSGPRCGLGELQLPAIQPGSSIMPGKVNPVICESAMQVSCRVIGNDATITTAGLGGVGSLLELNVAMPVMTDAMLESINLLANVANVFVDKLLVGLEVNAERCTGLIEQSLMMCTSLAPEIGYDNAAKLAKQAFNENKTIRELVLEQKLIPEPRLNELLDPRSMTEPGEG</sequence>
<evidence type="ECO:0000256" key="2">
    <source>
        <dbReference type="ARBA" id="ARBA00022490"/>
    </source>
</evidence>
<feature type="active site" description="Proton donor/acceptor" evidence="5">
    <location>
        <position position="183"/>
    </location>
</feature>
<gene>
    <name evidence="5" type="primary">fumC</name>
    <name evidence="8" type="ORF">ACERK3_02410</name>
</gene>
<comment type="miscellaneous">
    <text evidence="5">There are 2 substrate-binding sites: the catalytic A site, and the non-catalytic B site that may play a role in the transfer of substrate or product between the active site and the solvent. Alternatively, the B site may bind allosteric effectors.</text>
</comment>
<accession>A0ABV4U0K7</accession>
<feature type="site" description="Important for catalytic activity" evidence="5">
    <location>
        <position position="327"/>
    </location>
</feature>
<organism evidence="8 9">
    <name type="scientific">Natronomicrosphaera hydrolytica</name>
    <dbReference type="NCBI Taxonomy" id="3242702"/>
    <lineage>
        <taxon>Bacteria</taxon>
        <taxon>Pseudomonadati</taxon>
        <taxon>Planctomycetota</taxon>
        <taxon>Phycisphaerae</taxon>
        <taxon>Phycisphaerales</taxon>
        <taxon>Phycisphaeraceae</taxon>
        <taxon>Natronomicrosphaera</taxon>
    </lineage>
</organism>
<evidence type="ECO:0000313" key="8">
    <source>
        <dbReference type="EMBL" id="MFA9477139.1"/>
    </source>
</evidence>
<dbReference type="InterPro" id="IPR018951">
    <property type="entry name" value="Fumarase_C_C"/>
</dbReference>
<feature type="binding site" evidence="5">
    <location>
        <begin position="99"/>
        <end position="101"/>
    </location>
    <ligand>
        <name>substrate</name>
    </ligand>
</feature>
<dbReference type="PROSITE" id="PS00163">
    <property type="entry name" value="FUMARATE_LYASES"/>
    <property type="match status" value="1"/>
</dbReference>
<dbReference type="Pfam" id="PF10415">
    <property type="entry name" value="FumaraseC_C"/>
    <property type="match status" value="1"/>
</dbReference>
<reference evidence="8 9" key="1">
    <citation type="submission" date="2024-08" db="EMBL/GenBank/DDBJ databases">
        <title>Whole-genome sequencing of halo(alkali)philic microorganisms from hypersaline lakes.</title>
        <authorList>
            <person name="Sorokin D.Y."/>
            <person name="Merkel A.Y."/>
            <person name="Messina E."/>
            <person name="Yakimov M."/>
        </authorList>
    </citation>
    <scope>NUCLEOTIDE SEQUENCE [LARGE SCALE GENOMIC DNA]</scope>
    <source>
        <strain evidence="8 9">AB-hyl4</strain>
    </source>
</reference>
<dbReference type="Proteomes" id="UP001575105">
    <property type="component" value="Unassembled WGS sequence"/>
</dbReference>
<dbReference type="EC" id="4.2.1.2" evidence="5"/>
<dbReference type="InterPro" id="IPR020557">
    <property type="entry name" value="Fumarate_lyase_CS"/>
</dbReference>
<dbReference type="PRINTS" id="PR00145">
    <property type="entry name" value="ARGSUCLYASE"/>
</dbReference>
<feature type="binding site" evidence="5">
    <location>
        <begin position="134"/>
        <end position="136"/>
    </location>
    <ligand>
        <name>substrate</name>
    </ligand>
</feature>
<comment type="similarity">
    <text evidence="1 5">Belongs to the class-II fumarase/aspartase family. Fumarase subfamily.</text>
</comment>
<proteinExistence type="inferred from homology"/>
<evidence type="ECO:0000256" key="4">
    <source>
        <dbReference type="ARBA" id="ARBA00023239"/>
    </source>
</evidence>
<dbReference type="Gene3D" id="1.20.200.10">
    <property type="entry name" value="Fumarase/aspartase (Central domain)"/>
    <property type="match status" value="1"/>
</dbReference>
<dbReference type="InterPro" id="IPR022761">
    <property type="entry name" value="Fumarate_lyase_N"/>
</dbReference>
<evidence type="ECO:0000256" key="3">
    <source>
        <dbReference type="ARBA" id="ARBA00022532"/>
    </source>
</evidence>
<keyword evidence="3 5" id="KW-0816">Tricarboxylic acid cycle</keyword>
<dbReference type="RefSeq" id="WP_425344060.1">
    <property type="nucleotide sequence ID" value="NZ_JBGUBD010000001.1"/>
</dbReference>